<comment type="function">
    <text evidence="8">F(1)F(0) ATP synthase produces ATP from ADP in the presence of a proton or sodium gradient. F-type ATPases consist of two structural domains, F(1) containing the extramembraneous catalytic core and F(0) containing the membrane proton channel, linked together by a central stalk and a peripheral stalk. During catalysis, ATP synthesis in the catalytic domain of F(1) is coupled via a rotary mechanism of the central stalk subunits to proton translocation.</text>
</comment>
<dbReference type="InterPro" id="IPR000711">
    <property type="entry name" value="ATPase_OSCP/dsu"/>
</dbReference>
<dbReference type="Proteomes" id="UP000463961">
    <property type="component" value="Chromosome"/>
</dbReference>
<dbReference type="EMBL" id="AP022345">
    <property type="protein sequence ID" value="BBU68258.1"/>
    <property type="molecule type" value="Genomic_DNA"/>
</dbReference>
<dbReference type="InterPro" id="IPR026015">
    <property type="entry name" value="ATP_synth_OSCP/delta_N_sf"/>
</dbReference>
<keyword evidence="6 8" id="KW-0139">CF(1)</keyword>
<comment type="function">
    <text evidence="8">This protein is part of the stalk that links CF(0) to CF(1). It either transmits conformational changes from CF(0) to CF(1) or is implicated in proton conduction.</text>
</comment>
<evidence type="ECO:0000256" key="7">
    <source>
        <dbReference type="ARBA" id="ARBA00023310"/>
    </source>
</evidence>
<dbReference type="GO" id="GO:0046933">
    <property type="term" value="F:proton-transporting ATP synthase activity, rotational mechanism"/>
    <property type="evidence" value="ECO:0007669"/>
    <property type="project" value="UniProtKB-UniRule"/>
</dbReference>
<dbReference type="GO" id="GO:0005886">
    <property type="term" value="C:plasma membrane"/>
    <property type="evidence" value="ECO:0007669"/>
    <property type="project" value="UniProtKB-SubCell"/>
</dbReference>
<dbReference type="SUPFAM" id="SSF47928">
    <property type="entry name" value="N-terminal domain of the delta subunit of the F1F0-ATP synthase"/>
    <property type="match status" value="1"/>
</dbReference>
<dbReference type="NCBIfam" id="NF004402">
    <property type="entry name" value="PRK05758.2-2"/>
    <property type="match status" value="1"/>
</dbReference>
<name>A0A679HY11_9RHOO</name>
<dbReference type="PANTHER" id="PTHR11910">
    <property type="entry name" value="ATP SYNTHASE DELTA CHAIN"/>
    <property type="match status" value="1"/>
</dbReference>
<evidence type="ECO:0000313" key="9">
    <source>
        <dbReference type="EMBL" id="BBU68258.1"/>
    </source>
</evidence>
<dbReference type="GO" id="GO:0045259">
    <property type="term" value="C:proton-transporting ATP synthase complex"/>
    <property type="evidence" value="ECO:0007669"/>
    <property type="project" value="UniProtKB-KW"/>
</dbReference>
<dbReference type="Pfam" id="PF00213">
    <property type="entry name" value="OSCP"/>
    <property type="match status" value="1"/>
</dbReference>
<keyword evidence="10" id="KW-1185">Reference proteome</keyword>
<dbReference type="OrthoDB" id="9816221at2"/>
<proteinExistence type="inferred from homology"/>
<comment type="similarity">
    <text evidence="8">Belongs to the ATPase delta chain family.</text>
</comment>
<keyword evidence="5 8" id="KW-0472">Membrane</keyword>
<evidence type="ECO:0000256" key="5">
    <source>
        <dbReference type="ARBA" id="ARBA00023136"/>
    </source>
</evidence>
<keyword evidence="3 8" id="KW-0375">Hydrogen ion transport</keyword>
<dbReference type="HAMAP" id="MF_01416">
    <property type="entry name" value="ATP_synth_delta_bact"/>
    <property type="match status" value="1"/>
</dbReference>
<keyword evidence="2 8" id="KW-0813">Transport</keyword>
<evidence type="ECO:0000256" key="6">
    <source>
        <dbReference type="ARBA" id="ARBA00023196"/>
    </source>
</evidence>
<dbReference type="Gene3D" id="1.10.520.20">
    <property type="entry name" value="N-terminal domain of the delta subunit of the F1F0-ATP synthase"/>
    <property type="match status" value="1"/>
</dbReference>
<evidence type="ECO:0000256" key="1">
    <source>
        <dbReference type="ARBA" id="ARBA00004370"/>
    </source>
</evidence>
<gene>
    <name evidence="8 9" type="primary">atpH</name>
    <name evidence="9" type="ORF">ICHIAU1_05410</name>
</gene>
<dbReference type="RefSeq" id="WP_162048814.1">
    <property type="nucleotide sequence ID" value="NZ_AP019011.1"/>
</dbReference>
<evidence type="ECO:0000256" key="3">
    <source>
        <dbReference type="ARBA" id="ARBA00022781"/>
    </source>
</evidence>
<comment type="subcellular location">
    <subcellularLocation>
        <location evidence="8">Cell membrane</location>
        <topology evidence="8">Peripheral membrane protein</topology>
    </subcellularLocation>
    <subcellularLocation>
        <location evidence="1">Membrane</location>
    </subcellularLocation>
</comment>
<keyword evidence="4 8" id="KW-0406">Ion transport</keyword>
<sequence length="178" mass="19342">MAESLTVARPYAEAVFRLGRESSALADWSGWLARLSLIANESAMRDCFGNPKLNSRQVTDLVVGVLGVEAPQSLSRFIEVLAENKRLTLLPEIQTLFEELKSDEEGVKEALIVSAFPMDDAQVAQVLPALEQHFSSKLKPRVTVDSSLIGGVKVEVGDEVFDASVRGQLDAMAVALKN</sequence>
<accession>A0A679HY11</accession>
<dbReference type="NCBIfam" id="TIGR01145">
    <property type="entry name" value="ATP_synt_delta"/>
    <property type="match status" value="1"/>
</dbReference>
<keyword evidence="7 8" id="KW-0066">ATP synthesis</keyword>
<dbReference type="AlphaFoldDB" id="A0A679HY11"/>
<dbReference type="PRINTS" id="PR00125">
    <property type="entry name" value="ATPASEDELTA"/>
</dbReference>
<evidence type="ECO:0000256" key="8">
    <source>
        <dbReference type="HAMAP-Rule" id="MF_01416"/>
    </source>
</evidence>
<evidence type="ECO:0000313" key="10">
    <source>
        <dbReference type="Proteomes" id="UP000463961"/>
    </source>
</evidence>
<protein>
    <recommendedName>
        <fullName evidence="8">ATP synthase subunit delta</fullName>
    </recommendedName>
    <alternativeName>
        <fullName evidence="8">ATP synthase F(1) sector subunit delta</fullName>
    </alternativeName>
    <alternativeName>
        <fullName evidence="8">F-type ATPase subunit delta</fullName>
        <shortName evidence="8">F-ATPase subunit delta</shortName>
    </alternativeName>
</protein>
<evidence type="ECO:0000256" key="4">
    <source>
        <dbReference type="ARBA" id="ARBA00023065"/>
    </source>
</evidence>
<organism evidence="9 10">
    <name type="scientific">Fluviibacter phosphoraccumulans</name>
    <dbReference type="NCBI Taxonomy" id="1751046"/>
    <lineage>
        <taxon>Bacteria</taxon>
        <taxon>Pseudomonadati</taxon>
        <taxon>Pseudomonadota</taxon>
        <taxon>Betaproteobacteria</taxon>
        <taxon>Rhodocyclales</taxon>
        <taxon>Fluviibacteraceae</taxon>
        <taxon>Fluviibacter</taxon>
    </lineage>
</organism>
<keyword evidence="8" id="KW-1003">Cell membrane</keyword>
<evidence type="ECO:0000256" key="2">
    <source>
        <dbReference type="ARBA" id="ARBA00022448"/>
    </source>
</evidence>
<reference evidence="10" key="1">
    <citation type="submission" date="2020-01" db="EMBL/GenBank/DDBJ databases">
        <title>Phosphoaccumulans saitamaens gen. nov., sp. nov., a polyphosphate accumulating bacterium isolated from surface river water.</title>
        <authorList>
            <person name="Watanabe K."/>
            <person name="Suda W."/>
        </authorList>
    </citation>
    <scope>NUCLEOTIDE SEQUENCE [LARGE SCALE GENOMIC DNA]</scope>
    <source>
        <strain evidence="10">ICHIAU1</strain>
    </source>
</reference>